<feature type="region of interest" description="Disordered" evidence="1">
    <location>
        <begin position="96"/>
        <end position="128"/>
    </location>
</feature>
<feature type="compositionally biased region" description="Low complexity" evidence="1">
    <location>
        <begin position="187"/>
        <end position="210"/>
    </location>
</feature>
<feature type="compositionally biased region" description="Polar residues" evidence="1">
    <location>
        <begin position="158"/>
        <end position="173"/>
    </location>
</feature>
<comment type="caution">
    <text evidence="2">The sequence shown here is derived from an EMBL/GenBank/DDBJ whole genome shotgun (WGS) entry which is preliminary data.</text>
</comment>
<feature type="compositionally biased region" description="Polar residues" evidence="1">
    <location>
        <begin position="436"/>
        <end position="448"/>
    </location>
</feature>
<evidence type="ECO:0000256" key="1">
    <source>
        <dbReference type="SAM" id="MobiDB-lite"/>
    </source>
</evidence>
<dbReference type="AlphaFoldDB" id="A0A8J5NHF8"/>
<feature type="compositionally biased region" description="Basic residues" evidence="1">
    <location>
        <begin position="464"/>
        <end position="474"/>
    </location>
</feature>
<protein>
    <recommendedName>
        <fullName evidence="4">Myb-like domain-containing protein</fullName>
    </recommendedName>
</protein>
<evidence type="ECO:0008006" key="4">
    <source>
        <dbReference type="Google" id="ProtNLM"/>
    </source>
</evidence>
<accession>A0A8J5NHF8</accession>
<proteinExistence type="predicted"/>
<feature type="region of interest" description="Disordered" evidence="1">
    <location>
        <begin position="410"/>
        <end position="487"/>
    </location>
</feature>
<name>A0A8J5NHF8_FUSOX</name>
<dbReference type="EMBL" id="JAELUQ010000016">
    <property type="protein sequence ID" value="KAG7402883.1"/>
    <property type="molecule type" value="Genomic_DNA"/>
</dbReference>
<feature type="region of interest" description="Disordered" evidence="1">
    <location>
        <begin position="300"/>
        <end position="359"/>
    </location>
</feature>
<gene>
    <name evidence="2" type="ORF">Forpe1208_v016759</name>
</gene>
<evidence type="ECO:0000313" key="2">
    <source>
        <dbReference type="EMBL" id="KAG7402883.1"/>
    </source>
</evidence>
<sequence length="508" mass="54599">MALKFKPYNPVQHQQQAKQRQQKRSAGRSTLPPISTTCIGSLPPQSLVAGHKGSWVDYELLLLTNTDKTQDPYYGYLSPEECLELCSAKNTTVSNAYTPTSGNPLSYTDSAIDTQDASSDSSYQDDGYKDDELSQKLLAAIATTPSTSELNIRESAFNVNASGTPAPTTVSAEQSDRGTSPVEHALSSDAKSISSTASSISTPATGTPPIYQEQASTWRNQDSFVDNKDGAQDFSTRMPDLGGLDPTFKNALSGVALPVLEYQNNTTPEFLSPDSSSRLLSQDIQGLRFLASAASTIEGGITKPSVTEPSISEPSSAEKTPAQDAASSSTKRSFSESATISDSQPSNSEVCKSSKRPRFTSISSEEAVSTLLGIQNMISNLLAKLNQDQPHSLILDVSVQSMSDTIQVAVDGVGDDTGDDSSSTGSSSDDSDSESELTASQPQGFQHRSTQRRRWTKKEEKLLRRLKSTQKRNKGTPSDCEIASRLGRTESGVKQHWGIMLQKNGGKY</sequence>
<feature type="region of interest" description="Disordered" evidence="1">
    <location>
        <begin position="1"/>
        <end position="37"/>
    </location>
</feature>
<evidence type="ECO:0000313" key="3">
    <source>
        <dbReference type="Proteomes" id="UP000694050"/>
    </source>
</evidence>
<reference evidence="2" key="1">
    <citation type="submission" date="2021-04" db="EMBL/GenBank/DDBJ databases">
        <title>First draft genome resource for Brassicaceae pathogens Fusarium oxysporum f. sp. raphani and Fusarium oxysporum f. sp. rapae.</title>
        <authorList>
            <person name="Asai S."/>
        </authorList>
    </citation>
    <scope>NUCLEOTIDE SEQUENCE</scope>
    <source>
        <strain evidence="2">Tf1208</strain>
    </source>
</reference>
<organism evidence="2 3">
    <name type="scientific">Fusarium oxysporum f. sp. rapae</name>
    <dbReference type="NCBI Taxonomy" id="485398"/>
    <lineage>
        <taxon>Eukaryota</taxon>
        <taxon>Fungi</taxon>
        <taxon>Dikarya</taxon>
        <taxon>Ascomycota</taxon>
        <taxon>Pezizomycotina</taxon>
        <taxon>Sordariomycetes</taxon>
        <taxon>Hypocreomycetidae</taxon>
        <taxon>Hypocreales</taxon>
        <taxon>Nectriaceae</taxon>
        <taxon>Fusarium</taxon>
        <taxon>Fusarium oxysporum species complex</taxon>
    </lineage>
</organism>
<feature type="region of interest" description="Disordered" evidence="1">
    <location>
        <begin position="158"/>
        <end position="210"/>
    </location>
</feature>
<feature type="compositionally biased region" description="Polar residues" evidence="1">
    <location>
        <begin position="304"/>
        <end position="318"/>
    </location>
</feature>
<dbReference type="Proteomes" id="UP000694050">
    <property type="component" value="Unassembled WGS sequence"/>
</dbReference>
<feature type="compositionally biased region" description="Polar residues" evidence="1">
    <location>
        <begin position="96"/>
        <end position="112"/>
    </location>
</feature>
<feature type="compositionally biased region" description="Polar residues" evidence="1">
    <location>
        <begin position="325"/>
        <end position="351"/>
    </location>
</feature>
<feature type="compositionally biased region" description="Low complexity" evidence="1">
    <location>
        <begin position="113"/>
        <end position="125"/>
    </location>
</feature>